<reference evidence="2 3" key="1">
    <citation type="journal article" date="2020" name="Mol. Biol. Evol.">
        <title>Interspecific Gene Flow and the Evolution of Specialization in Black and White Rhinoceros.</title>
        <authorList>
            <person name="Moodley Y."/>
            <person name="Westbury M.V."/>
            <person name="Russo I.M."/>
            <person name="Gopalakrishnan S."/>
            <person name="Rakotoarivelo A."/>
            <person name="Olsen R.A."/>
            <person name="Prost S."/>
            <person name="Tunstall T."/>
            <person name="Ryder O.A."/>
            <person name="Dalen L."/>
            <person name="Bruford M.W."/>
        </authorList>
    </citation>
    <scope>NUCLEOTIDE SEQUENCE [LARGE SCALE GENOMIC DNA]</scope>
    <source>
        <strain evidence="2">SBR-YM</strain>
        <tissue evidence="2">Skin</tissue>
    </source>
</reference>
<name>A0A7J7EX11_DICBM</name>
<evidence type="ECO:0000313" key="2">
    <source>
        <dbReference type="EMBL" id="KAF5920134.1"/>
    </source>
</evidence>
<evidence type="ECO:0000256" key="1">
    <source>
        <dbReference type="SAM" id="MobiDB-lite"/>
    </source>
</evidence>
<gene>
    <name evidence="2" type="ORF">HPG69_006404</name>
</gene>
<organism evidence="2 3">
    <name type="scientific">Diceros bicornis minor</name>
    <name type="common">South-central black rhinoceros</name>
    <dbReference type="NCBI Taxonomy" id="77932"/>
    <lineage>
        <taxon>Eukaryota</taxon>
        <taxon>Metazoa</taxon>
        <taxon>Chordata</taxon>
        <taxon>Craniata</taxon>
        <taxon>Vertebrata</taxon>
        <taxon>Euteleostomi</taxon>
        <taxon>Mammalia</taxon>
        <taxon>Eutheria</taxon>
        <taxon>Laurasiatheria</taxon>
        <taxon>Perissodactyla</taxon>
        <taxon>Rhinocerotidae</taxon>
        <taxon>Diceros</taxon>
    </lineage>
</organism>
<sequence>MERPQLSAPGLGARTCWAQGEASFSRPVVRNLTQLHHIGEKPIPHPQIQTHSPSHTSGWCNVSCGTPGATENLTVTWLSKGLPRELEQRETGASPQLQEFKPEPAPEPVEWPPHLCGQQPCGREECNLTPGEHLSMGGFLSEQMERHLSHGSAGEPGAWSVDLDEEEDGDWERQVPGSAAVSQALPTEESTDLQTAVFDSHDPPYMMISLLRHPMKDLEEGSCHSYSPRACSGSPHYLREDPEMPRAPGGRLHHEDTGA</sequence>
<feature type="non-terminal residue" evidence="2">
    <location>
        <position position="259"/>
    </location>
</feature>
<dbReference type="AlphaFoldDB" id="A0A7J7EX11"/>
<evidence type="ECO:0000313" key="3">
    <source>
        <dbReference type="Proteomes" id="UP000551758"/>
    </source>
</evidence>
<dbReference type="EMBL" id="JACDTQ010002158">
    <property type="protein sequence ID" value="KAF5920134.1"/>
    <property type="molecule type" value="Genomic_DNA"/>
</dbReference>
<feature type="region of interest" description="Disordered" evidence="1">
    <location>
        <begin position="84"/>
        <end position="105"/>
    </location>
</feature>
<protein>
    <submittedName>
        <fullName evidence="2">Uncharacterized protein</fullName>
    </submittedName>
</protein>
<proteinExistence type="predicted"/>
<dbReference type="Proteomes" id="UP000551758">
    <property type="component" value="Unassembled WGS sequence"/>
</dbReference>
<accession>A0A7J7EX11</accession>
<keyword evidence="3" id="KW-1185">Reference proteome</keyword>
<feature type="region of interest" description="Disordered" evidence="1">
    <location>
        <begin position="221"/>
        <end position="259"/>
    </location>
</feature>
<comment type="caution">
    <text evidence="2">The sequence shown here is derived from an EMBL/GenBank/DDBJ whole genome shotgun (WGS) entry which is preliminary data.</text>
</comment>